<reference evidence="2 3" key="1">
    <citation type="submission" date="2015-09" db="EMBL/GenBank/DDBJ databases">
        <title>Draft Genome Sequence of the Strain BR 3267 (Bradyrhizobium yuanmingense) recommended as inoculant for cowpea in Brazil.</title>
        <authorList>
            <person name="Simoes-Araujo J.L."/>
            <person name="Zilli J.E."/>
        </authorList>
    </citation>
    <scope>NUCLEOTIDE SEQUENCE [LARGE SCALE GENOMIC DNA]</scope>
    <source>
        <strain evidence="2 3">BR3267</strain>
    </source>
</reference>
<feature type="region of interest" description="Disordered" evidence="1">
    <location>
        <begin position="67"/>
        <end position="86"/>
    </location>
</feature>
<evidence type="ECO:0000313" key="2">
    <source>
        <dbReference type="EMBL" id="KRP98752.1"/>
    </source>
</evidence>
<sequence>MCLVWALLVIKGDPVGEARVQLFAVGIEFEIDVLVLEAAPQLLMNMSSIQRPRPSTEIRAIPRIRKDAVPPPRGVKRDASTELLRS</sequence>
<feature type="compositionally biased region" description="Basic and acidic residues" evidence="1">
    <location>
        <begin position="75"/>
        <end position="86"/>
    </location>
</feature>
<evidence type="ECO:0000313" key="3">
    <source>
        <dbReference type="Proteomes" id="UP000051380"/>
    </source>
</evidence>
<dbReference type="Proteomes" id="UP000051380">
    <property type="component" value="Unassembled WGS sequence"/>
</dbReference>
<proteinExistence type="predicted"/>
<accession>A0A0R3CLZ8</accession>
<protein>
    <submittedName>
        <fullName evidence="2">Uncharacterized protein</fullName>
    </submittedName>
</protein>
<name>A0A0R3CLZ8_9BRAD</name>
<dbReference type="AlphaFoldDB" id="A0A0R3CLZ8"/>
<comment type="caution">
    <text evidence="2">The sequence shown here is derived from an EMBL/GenBank/DDBJ whole genome shotgun (WGS) entry which is preliminary data.</text>
</comment>
<dbReference type="EMBL" id="LJYF01000018">
    <property type="protein sequence ID" value="KRP98752.1"/>
    <property type="molecule type" value="Genomic_DNA"/>
</dbReference>
<gene>
    <name evidence="2" type="ORF">AOQ72_16755</name>
</gene>
<evidence type="ECO:0000256" key="1">
    <source>
        <dbReference type="SAM" id="MobiDB-lite"/>
    </source>
</evidence>
<organism evidence="2 3">
    <name type="scientific">Bradyrhizobium yuanmingense</name>
    <dbReference type="NCBI Taxonomy" id="108015"/>
    <lineage>
        <taxon>Bacteria</taxon>
        <taxon>Pseudomonadati</taxon>
        <taxon>Pseudomonadota</taxon>
        <taxon>Alphaproteobacteria</taxon>
        <taxon>Hyphomicrobiales</taxon>
        <taxon>Nitrobacteraceae</taxon>
        <taxon>Bradyrhizobium</taxon>
    </lineage>
</organism>